<keyword evidence="2" id="KW-1185">Reference proteome</keyword>
<accession>A0A9W8ZA20</accession>
<comment type="caution">
    <text evidence="1">The sequence shown here is derived from an EMBL/GenBank/DDBJ whole genome shotgun (WGS) entry which is preliminary data.</text>
</comment>
<evidence type="ECO:0000313" key="1">
    <source>
        <dbReference type="EMBL" id="KAJ4400114.1"/>
    </source>
</evidence>
<dbReference type="AlphaFoldDB" id="A0A9W8ZA20"/>
<organism evidence="1 2">
    <name type="scientific">Didymella pomorum</name>
    <dbReference type="NCBI Taxonomy" id="749634"/>
    <lineage>
        <taxon>Eukaryota</taxon>
        <taxon>Fungi</taxon>
        <taxon>Dikarya</taxon>
        <taxon>Ascomycota</taxon>
        <taxon>Pezizomycotina</taxon>
        <taxon>Dothideomycetes</taxon>
        <taxon>Pleosporomycetidae</taxon>
        <taxon>Pleosporales</taxon>
        <taxon>Pleosporineae</taxon>
        <taxon>Didymellaceae</taxon>
        <taxon>Didymella</taxon>
    </lineage>
</organism>
<gene>
    <name evidence="1" type="ORF">N0V91_008905</name>
</gene>
<sequence>MSDSSPDAQQKCDLRQYATETGAAETLQMIDSLWESLPTAGCTVQNFSEHAGMGKRSAHPGWTRKRNARLTHELLVNAEHGGFVASRHLVSQYPDVNSWYNAQVYHNRLNVVALLLDSGARVQVDEGREMARLISKAVGGKWIEGHAKGK</sequence>
<name>A0A9W8ZA20_9PLEO</name>
<protein>
    <submittedName>
        <fullName evidence="1">Uncharacterized protein</fullName>
    </submittedName>
</protein>
<reference evidence="1" key="1">
    <citation type="submission" date="2022-10" db="EMBL/GenBank/DDBJ databases">
        <title>Tapping the CABI collections for fungal endophytes: first genome assemblies for Collariella, Neodidymelliopsis, Ascochyta clinopodiicola, Didymella pomorum, Didymosphaeria variabile, Neocosmospora piperis and Neocucurbitaria cava.</title>
        <authorList>
            <person name="Hill R."/>
        </authorList>
    </citation>
    <scope>NUCLEOTIDE SEQUENCE</scope>
    <source>
        <strain evidence="1">IMI 355091</strain>
    </source>
</reference>
<dbReference type="OrthoDB" id="4305729at2759"/>
<evidence type="ECO:0000313" key="2">
    <source>
        <dbReference type="Proteomes" id="UP001140510"/>
    </source>
</evidence>
<dbReference type="Proteomes" id="UP001140510">
    <property type="component" value="Unassembled WGS sequence"/>
</dbReference>
<proteinExistence type="predicted"/>
<dbReference type="EMBL" id="JAPEVA010000094">
    <property type="protein sequence ID" value="KAJ4400114.1"/>
    <property type="molecule type" value="Genomic_DNA"/>
</dbReference>